<sequence length="270" mass="29047">MGDYVQLPNVPVWYETEGDTGEPVVLLHGGLCTNETWGAQRTDLAAAHRVFLPERRGHGHTPDVPGPMSYRDMADDTAAFIDTVVDGPAHLVGWSDGGIVALLVALARPDLVRTLVVIGANFRPGAECWADPAMLDRMRPESPDMAFFRELYEAVTPDGAGHWPEVARKVVDMWRTQPALTTDDLARIEAPTLVLVGDDDLITLEHTIDLYRAVPGSQLAVVPGSSHTVPLEKPALLNRLVLDHLAGTPVETLLPVRRATAPAGAGGDPA</sequence>
<dbReference type="RefSeq" id="WP_164333694.1">
    <property type="nucleotide sequence ID" value="NZ_JAAGMD010000342.1"/>
</dbReference>
<name>A0A6G3QTW5_9ACTN</name>
<proteinExistence type="predicted"/>
<dbReference type="InterPro" id="IPR050471">
    <property type="entry name" value="AB_hydrolase"/>
</dbReference>
<organism evidence="2">
    <name type="scientific">Streptomyces sp. SID14436</name>
    <dbReference type="NCBI Taxonomy" id="2706070"/>
    <lineage>
        <taxon>Bacteria</taxon>
        <taxon>Bacillati</taxon>
        <taxon>Actinomycetota</taxon>
        <taxon>Actinomycetes</taxon>
        <taxon>Kitasatosporales</taxon>
        <taxon>Streptomycetaceae</taxon>
        <taxon>Streptomyces</taxon>
    </lineage>
</organism>
<accession>A0A6G3QTW5</accession>
<dbReference type="PANTHER" id="PTHR43433:SF4">
    <property type="entry name" value="NON-HEME CHLOROPEROXIDASE-RELATED"/>
    <property type="match status" value="1"/>
</dbReference>
<protein>
    <submittedName>
        <fullName evidence="2">Alpha/beta hydrolase</fullName>
    </submittedName>
</protein>
<dbReference type="PANTHER" id="PTHR43433">
    <property type="entry name" value="HYDROLASE, ALPHA/BETA FOLD FAMILY PROTEIN"/>
    <property type="match status" value="1"/>
</dbReference>
<evidence type="ECO:0000313" key="2">
    <source>
        <dbReference type="EMBL" id="NEA86772.1"/>
    </source>
</evidence>
<dbReference type="EMBL" id="JAAGMD010000342">
    <property type="protein sequence ID" value="NEA86772.1"/>
    <property type="molecule type" value="Genomic_DNA"/>
</dbReference>
<dbReference type="InterPro" id="IPR029058">
    <property type="entry name" value="AB_hydrolase_fold"/>
</dbReference>
<dbReference type="Pfam" id="PF12697">
    <property type="entry name" value="Abhydrolase_6"/>
    <property type="match status" value="1"/>
</dbReference>
<gene>
    <name evidence="2" type="ORF">G3I53_12150</name>
</gene>
<dbReference type="Gene3D" id="3.40.50.1820">
    <property type="entry name" value="alpha/beta hydrolase"/>
    <property type="match status" value="1"/>
</dbReference>
<reference evidence="2" key="1">
    <citation type="submission" date="2020-01" db="EMBL/GenBank/DDBJ databases">
        <title>Insect and environment-associated Actinomycetes.</title>
        <authorList>
            <person name="Currrie C."/>
            <person name="Chevrette M."/>
            <person name="Carlson C."/>
            <person name="Stubbendieck R."/>
            <person name="Wendt-Pienkowski E."/>
        </authorList>
    </citation>
    <scope>NUCLEOTIDE SEQUENCE</scope>
    <source>
        <strain evidence="2">SID14436</strain>
    </source>
</reference>
<evidence type="ECO:0000259" key="1">
    <source>
        <dbReference type="Pfam" id="PF12697"/>
    </source>
</evidence>
<dbReference type="InterPro" id="IPR000073">
    <property type="entry name" value="AB_hydrolase_1"/>
</dbReference>
<comment type="caution">
    <text evidence="2">The sequence shown here is derived from an EMBL/GenBank/DDBJ whole genome shotgun (WGS) entry which is preliminary data.</text>
</comment>
<dbReference type="AlphaFoldDB" id="A0A6G3QTW5"/>
<feature type="domain" description="AB hydrolase-1" evidence="1">
    <location>
        <begin position="24"/>
        <end position="238"/>
    </location>
</feature>
<dbReference type="SUPFAM" id="SSF53474">
    <property type="entry name" value="alpha/beta-Hydrolases"/>
    <property type="match status" value="1"/>
</dbReference>
<keyword evidence="2" id="KW-0378">Hydrolase</keyword>
<dbReference type="GO" id="GO:0016787">
    <property type="term" value="F:hydrolase activity"/>
    <property type="evidence" value="ECO:0007669"/>
    <property type="project" value="UniProtKB-KW"/>
</dbReference>